<evidence type="ECO:0000313" key="3">
    <source>
        <dbReference type="Proteomes" id="UP001597180"/>
    </source>
</evidence>
<dbReference type="InterPro" id="IPR029057">
    <property type="entry name" value="PRTase-like"/>
</dbReference>
<dbReference type="CDD" id="cd06223">
    <property type="entry name" value="PRTases_typeI"/>
    <property type="match status" value="1"/>
</dbReference>
<sequence length="265" mass="30372">MRASTRTVDWIQQKWTQLLKTAEGVLSPQKLICTACGHDYSVPKELPLCDSCWTAIPWVLEVHCSCCGRPESCTDCQRRHEQYFVQNRSAVSYSPLMKEWLAVYKYRGHEKLRELLGTMLLHAYHLHRKSEEVREAEVRTPGIELITYVPVSQARQLERGFNQAEQLAHELGRRVGLPVVPILERVRHTDKQSFKTRGDRLGDLRGVFAMLPAAKDVLRDLAARSNIKLYMVDDVYTTGSTLNECARTVQTELKGVEIYGLSWAR</sequence>
<reference evidence="3" key="1">
    <citation type="journal article" date="2019" name="Int. J. Syst. Evol. Microbiol.">
        <title>The Global Catalogue of Microorganisms (GCM) 10K type strain sequencing project: providing services to taxonomists for standard genome sequencing and annotation.</title>
        <authorList>
            <consortium name="The Broad Institute Genomics Platform"/>
            <consortium name="The Broad Institute Genome Sequencing Center for Infectious Disease"/>
            <person name="Wu L."/>
            <person name="Ma J."/>
        </authorList>
    </citation>
    <scope>NUCLEOTIDE SEQUENCE [LARGE SCALE GENOMIC DNA]</scope>
    <source>
        <strain evidence="3">CCUG 53270</strain>
    </source>
</reference>
<dbReference type="EMBL" id="JBHTLU010000003">
    <property type="protein sequence ID" value="MFD1218588.1"/>
    <property type="molecule type" value="Genomic_DNA"/>
</dbReference>
<dbReference type="SUPFAM" id="SSF53271">
    <property type="entry name" value="PRTase-like"/>
    <property type="match status" value="1"/>
</dbReference>
<evidence type="ECO:0000313" key="2">
    <source>
        <dbReference type="EMBL" id="MFD1218588.1"/>
    </source>
</evidence>
<dbReference type="Proteomes" id="UP001597180">
    <property type="component" value="Unassembled WGS sequence"/>
</dbReference>
<dbReference type="PANTHER" id="PTHR47505">
    <property type="entry name" value="DNA UTILIZATION PROTEIN YHGH"/>
    <property type="match status" value="1"/>
</dbReference>
<comment type="similarity">
    <text evidence="1">Belongs to the ComF/GntX family.</text>
</comment>
<dbReference type="Gene3D" id="3.40.50.2020">
    <property type="match status" value="1"/>
</dbReference>
<comment type="caution">
    <text evidence="2">The sequence shown here is derived from an EMBL/GenBank/DDBJ whole genome shotgun (WGS) entry which is preliminary data.</text>
</comment>
<dbReference type="InterPro" id="IPR000836">
    <property type="entry name" value="PRTase_dom"/>
</dbReference>
<gene>
    <name evidence="2" type="ORF">ACFQ4B_00525</name>
</gene>
<dbReference type="PANTHER" id="PTHR47505:SF1">
    <property type="entry name" value="DNA UTILIZATION PROTEIN YHGH"/>
    <property type="match status" value="1"/>
</dbReference>
<name>A0ABW3UCD2_9BACL</name>
<proteinExistence type="inferred from homology"/>
<protein>
    <submittedName>
        <fullName evidence="2">ComF family protein</fullName>
    </submittedName>
</protein>
<organism evidence="2 3">
    <name type="scientific">Paenibacillus vulneris</name>
    <dbReference type="NCBI Taxonomy" id="1133364"/>
    <lineage>
        <taxon>Bacteria</taxon>
        <taxon>Bacillati</taxon>
        <taxon>Bacillota</taxon>
        <taxon>Bacilli</taxon>
        <taxon>Bacillales</taxon>
        <taxon>Paenibacillaceae</taxon>
        <taxon>Paenibacillus</taxon>
    </lineage>
</organism>
<dbReference type="RefSeq" id="WP_345593712.1">
    <property type="nucleotide sequence ID" value="NZ_BAABJG010000047.1"/>
</dbReference>
<evidence type="ECO:0000256" key="1">
    <source>
        <dbReference type="ARBA" id="ARBA00008007"/>
    </source>
</evidence>
<keyword evidence="3" id="KW-1185">Reference proteome</keyword>
<accession>A0ABW3UCD2</accession>
<dbReference type="InterPro" id="IPR051910">
    <property type="entry name" value="ComF/GntX_DNA_util-trans"/>
</dbReference>